<keyword evidence="9 10" id="KW-0472">Membrane</keyword>
<keyword evidence="7 10" id="KW-0653">Protein transport</keyword>
<dbReference type="NCBIfam" id="TIGR01352">
    <property type="entry name" value="tonB_Cterm"/>
    <property type="match status" value="1"/>
</dbReference>
<dbReference type="Gene3D" id="3.30.2420.10">
    <property type="entry name" value="TonB"/>
    <property type="match status" value="1"/>
</dbReference>
<keyword evidence="4 10" id="KW-1003">Cell membrane</keyword>
<feature type="region of interest" description="Disordered" evidence="11">
    <location>
        <begin position="63"/>
        <end position="94"/>
    </location>
</feature>
<keyword evidence="8 10" id="KW-1133">Transmembrane helix</keyword>
<keyword evidence="14" id="KW-1185">Reference proteome</keyword>
<dbReference type="InterPro" id="IPR003538">
    <property type="entry name" value="TonB"/>
</dbReference>
<dbReference type="GO" id="GO:0031992">
    <property type="term" value="F:energy transducer activity"/>
    <property type="evidence" value="ECO:0007669"/>
    <property type="project" value="InterPro"/>
</dbReference>
<dbReference type="EMBL" id="VIKR01000001">
    <property type="protein sequence ID" value="TQV76535.1"/>
    <property type="molecule type" value="Genomic_DNA"/>
</dbReference>
<dbReference type="Proteomes" id="UP000317839">
    <property type="component" value="Unassembled WGS sequence"/>
</dbReference>
<keyword evidence="3 10" id="KW-0813">Transport</keyword>
<evidence type="ECO:0000256" key="2">
    <source>
        <dbReference type="ARBA" id="ARBA00006555"/>
    </source>
</evidence>
<dbReference type="GO" id="GO:0030288">
    <property type="term" value="C:outer membrane-bounded periplasmic space"/>
    <property type="evidence" value="ECO:0007669"/>
    <property type="project" value="InterPro"/>
</dbReference>
<dbReference type="SUPFAM" id="SSF74653">
    <property type="entry name" value="TolA/TonB C-terminal domain"/>
    <property type="match status" value="1"/>
</dbReference>
<evidence type="ECO:0000256" key="4">
    <source>
        <dbReference type="ARBA" id="ARBA00022475"/>
    </source>
</evidence>
<reference evidence="13 14" key="1">
    <citation type="submission" date="2019-06" db="EMBL/GenBank/DDBJ databases">
        <title>Draft genome of Aliikangiella marina GYP-15.</title>
        <authorList>
            <person name="Wang G."/>
        </authorList>
    </citation>
    <scope>NUCLEOTIDE SEQUENCE [LARGE SCALE GENOMIC DNA]</scope>
    <source>
        <strain evidence="13 14">GYP-15</strain>
    </source>
</reference>
<proteinExistence type="inferred from homology"/>
<protein>
    <recommendedName>
        <fullName evidence="10">Protein TonB</fullName>
    </recommendedName>
</protein>
<evidence type="ECO:0000256" key="11">
    <source>
        <dbReference type="SAM" id="MobiDB-lite"/>
    </source>
</evidence>
<evidence type="ECO:0000256" key="5">
    <source>
        <dbReference type="ARBA" id="ARBA00022519"/>
    </source>
</evidence>
<dbReference type="OrthoDB" id="1628901at2"/>
<dbReference type="GO" id="GO:0015891">
    <property type="term" value="P:siderophore transport"/>
    <property type="evidence" value="ECO:0007669"/>
    <property type="project" value="InterPro"/>
</dbReference>
<evidence type="ECO:0000256" key="7">
    <source>
        <dbReference type="ARBA" id="ARBA00022927"/>
    </source>
</evidence>
<gene>
    <name evidence="13" type="ORF">FLL45_00805</name>
</gene>
<comment type="similarity">
    <text evidence="2 10">Belongs to the TonB family.</text>
</comment>
<evidence type="ECO:0000313" key="14">
    <source>
        <dbReference type="Proteomes" id="UP000317839"/>
    </source>
</evidence>
<comment type="subcellular location">
    <subcellularLocation>
        <location evidence="1 10">Cell inner membrane</location>
        <topology evidence="1 10">Single-pass membrane protein</topology>
        <orientation evidence="1 10">Periplasmic side</orientation>
    </subcellularLocation>
</comment>
<evidence type="ECO:0000313" key="13">
    <source>
        <dbReference type="EMBL" id="TQV76535.1"/>
    </source>
</evidence>
<dbReference type="Pfam" id="PF03544">
    <property type="entry name" value="TonB_C"/>
    <property type="match status" value="1"/>
</dbReference>
<keyword evidence="5 10" id="KW-0997">Cell inner membrane</keyword>
<evidence type="ECO:0000256" key="10">
    <source>
        <dbReference type="RuleBase" id="RU362123"/>
    </source>
</evidence>
<evidence type="ECO:0000256" key="8">
    <source>
        <dbReference type="ARBA" id="ARBA00022989"/>
    </source>
</evidence>
<organism evidence="13 14">
    <name type="scientific">Aliikangiella marina</name>
    <dbReference type="NCBI Taxonomy" id="1712262"/>
    <lineage>
        <taxon>Bacteria</taxon>
        <taxon>Pseudomonadati</taxon>
        <taxon>Pseudomonadota</taxon>
        <taxon>Gammaproteobacteria</taxon>
        <taxon>Oceanospirillales</taxon>
        <taxon>Pleioneaceae</taxon>
        <taxon>Aliikangiella</taxon>
    </lineage>
</organism>
<evidence type="ECO:0000256" key="1">
    <source>
        <dbReference type="ARBA" id="ARBA00004383"/>
    </source>
</evidence>
<evidence type="ECO:0000259" key="12">
    <source>
        <dbReference type="PROSITE" id="PS52015"/>
    </source>
</evidence>
<keyword evidence="10" id="KW-0735">Signal-anchor</keyword>
<evidence type="ECO:0000256" key="9">
    <source>
        <dbReference type="ARBA" id="ARBA00023136"/>
    </source>
</evidence>
<dbReference type="InterPro" id="IPR051045">
    <property type="entry name" value="TonB-dependent_transducer"/>
</dbReference>
<feature type="domain" description="TonB C-terminal" evidence="12">
    <location>
        <begin position="128"/>
        <end position="219"/>
    </location>
</feature>
<dbReference type="PANTHER" id="PTHR33446">
    <property type="entry name" value="PROTEIN TONB-RELATED"/>
    <property type="match status" value="1"/>
</dbReference>
<feature type="compositionally biased region" description="Basic and acidic residues" evidence="11">
    <location>
        <begin position="75"/>
        <end position="84"/>
    </location>
</feature>
<comment type="function">
    <text evidence="10">Interacts with outer membrane receptor proteins that carry out high-affinity binding and energy dependent uptake into the periplasmic space of specific substrates. It could act to transduce energy from the cytoplasmic membrane to specific energy-requiring processes in the outer membrane, resulting in the release into the periplasm of ligands bound by these outer membrane proteins.</text>
</comment>
<dbReference type="PRINTS" id="PR01374">
    <property type="entry name" value="TONBPROTEIN"/>
</dbReference>
<dbReference type="GO" id="GO:0015031">
    <property type="term" value="P:protein transport"/>
    <property type="evidence" value="ECO:0007669"/>
    <property type="project" value="UniProtKB-UniRule"/>
</dbReference>
<keyword evidence="6 10" id="KW-0812">Transmembrane</keyword>
<feature type="transmembrane region" description="Helical" evidence="10">
    <location>
        <begin position="12"/>
        <end position="36"/>
    </location>
</feature>
<dbReference type="AlphaFoldDB" id="A0A545TH49"/>
<evidence type="ECO:0000256" key="6">
    <source>
        <dbReference type="ARBA" id="ARBA00022692"/>
    </source>
</evidence>
<dbReference type="PANTHER" id="PTHR33446:SF14">
    <property type="entry name" value="PROTEIN TONB"/>
    <property type="match status" value="1"/>
</dbReference>
<dbReference type="GO" id="GO:0055085">
    <property type="term" value="P:transmembrane transport"/>
    <property type="evidence" value="ECO:0007669"/>
    <property type="project" value="InterPro"/>
</dbReference>
<dbReference type="GO" id="GO:0005886">
    <property type="term" value="C:plasma membrane"/>
    <property type="evidence" value="ECO:0007669"/>
    <property type="project" value="UniProtKB-SubCell"/>
</dbReference>
<dbReference type="InterPro" id="IPR037682">
    <property type="entry name" value="TonB_C"/>
</dbReference>
<sequence>MTVETINRRQSMTRIISIMLASLFSLFLFALMNLLIDSDAKAIEPGEQKGVYIVDFKPSDLTPENKSRIKPKLPKRQEPVKEPKISQNREQTSRAKPIRIASIKPTLEFTNQSDSFIETNSISQSIYGGGLDKAPSIRVEPHYPMKARYKGIEGSVTLQFDINELGETTNIVVVESNPKGVFEKASKKALKKWRYKKSESEESVAAKNQIVTLSFNMQE</sequence>
<comment type="caution">
    <text evidence="13">The sequence shown here is derived from an EMBL/GenBank/DDBJ whole genome shotgun (WGS) entry which is preliminary data.</text>
</comment>
<accession>A0A545TH49</accession>
<name>A0A545TH49_9GAMM</name>
<dbReference type="InterPro" id="IPR006260">
    <property type="entry name" value="TonB/TolA_C"/>
</dbReference>
<evidence type="ECO:0000256" key="3">
    <source>
        <dbReference type="ARBA" id="ARBA00022448"/>
    </source>
</evidence>
<dbReference type="PROSITE" id="PS52015">
    <property type="entry name" value="TONB_CTD"/>
    <property type="match status" value="1"/>
</dbReference>